<dbReference type="SMART" id="SM00185">
    <property type="entry name" value="ARM"/>
    <property type="match status" value="17"/>
</dbReference>
<comment type="similarity">
    <text evidence="1">Belongs to the importin alpha family.</text>
</comment>
<evidence type="ECO:0000256" key="1">
    <source>
        <dbReference type="ARBA" id="ARBA00010394"/>
    </source>
</evidence>
<evidence type="ECO:0000256" key="2">
    <source>
        <dbReference type="ARBA" id="ARBA00022448"/>
    </source>
</evidence>
<dbReference type="PANTHER" id="PTHR23316">
    <property type="entry name" value="IMPORTIN ALPHA"/>
    <property type="match status" value="1"/>
</dbReference>
<dbReference type="EMBL" id="KN823040">
    <property type="protein sequence ID" value="KIO25532.1"/>
    <property type="molecule type" value="Genomic_DNA"/>
</dbReference>
<dbReference type="GO" id="GO:0015031">
    <property type="term" value="P:protein transport"/>
    <property type="evidence" value="ECO:0007669"/>
    <property type="project" value="UniProtKB-KW"/>
</dbReference>
<name>A0A0C3LVX3_9AGAM</name>
<evidence type="ECO:0000256" key="3">
    <source>
        <dbReference type="ARBA" id="ARBA00022927"/>
    </source>
</evidence>
<dbReference type="InterPro" id="IPR016024">
    <property type="entry name" value="ARM-type_fold"/>
</dbReference>
<feature type="repeat" description="ARM" evidence="4">
    <location>
        <begin position="592"/>
        <end position="634"/>
    </location>
</feature>
<sequence>METEEGSDEIELKSYITDDLHIVPEIVDGIHSADREVRLAATVKVRRLVQKLVDMARQPVINSGLLETVVGMLSSSDLESSAEAAWILNNVACGTPEQAYAVVAAGAVPKLVALLPCESTDVILNALWALGNIGLQSQHLRDSVVREGGVKPVLDVLDTPEKHEPKVVDIAAWTLACYLDPIRKQKLGYEVTRHMIPALIKFIQNTTDETSEALKDVVESLDRISFNETAAEAIIATGITPRLVELCVAKNDNLRYHAVHCLGEFVSGSEASTEAPIQAGFLRVMKSCIEFIRTRETACWAASNIAAGSLSQAQALFDNDLIPSIFQVISNQEEQTKARHDAVWVLLNLTKKVKEHNGLLVRLAQANCMEAFALGLSSPHYQTLRELIRGLENIVNAQWSGQEQALERFKVAGGARRLAAIRYGPKTCDTALSTSNNIISFKYSPSAQASSQLLTFDSHTMENTAESTPHSPCDDEIESLEDYDGEMETDEDSDEIELKSYITDDLHIVSEIVSGIHSADREVRLAATVKVRRLTQDLIELARQPVINSGLLEPIVGMLSSDDLKLCAEAAWILANVTSGTSEQTTAVVAAGAIPKLVALFPSESTDVLDNALGVLGNIGGDSQHLRDLVVQEGGVKPVLDVLDTPENHEPKVVDTAAWALSFYLDSRKEQKLGYEVHMIPVLIKFIQNTTDETLEAFTDVLRSLDRISFNETAAEAIIATGITSRLVELCAAKNDNLRYHAVHCLGEFTSGSEASTEAPIEAGFLRVMKSCIESEHVGTRQMACWAASNIAAGSLSQAQALFDNDLIPSIFQVISNQEEETETRYDAVWVLFNLADKGRKHNELLVRLVQGNCMEAISIGLSSFHHMTLHNLIRALEYITSTQWSGQEEALERFKVAGGASRLASIRYGPETPVRRMAKIIPGIISGIHSTDREVRLAATVKVRRLLQKLQPEEGAQPVIDSGLIEPVIGMLSSNDLEFRAEAAWILTNIASGTSEQTAAVRSRDVVVQAGGVKPVLDTLDTPMVETASWTLTSDLNPKRDEDLGYGMFKHLETFTKVLKALDYISADDTATEAILATGLALRLVELCTAKDDNVQYHAIRCVGQFTVGSEASTGAAIQAGLLAALRSCIPSEHVGTRQNACWAASNIAAGSLAQAQALFDNDLIPLILRVISNQEEERRPRHEASWALYTLVDKGQEHHDLLVRLVQEDCMEALASGLSSPDYPTLSILIHGLEKIAGKQWNGQEDALERFKVAGRVGRLVALRDEPETRGTFVGRTALGLLRTHFQEFVKRPRV</sequence>
<keyword evidence="6" id="KW-1185">Reference proteome</keyword>
<reference evidence="6" key="2">
    <citation type="submission" date="2015-01" db="EMBL/GenBank/DDBJ databases">
        <title>Evolutionary Origins and Diversification of the Mycorrhizal Mutualists.</title>
        <authorList>
            <consortium name="DOE Joint Genome Institute"/>
            <consortium name="Mycorrhizal Genomics Consortium"/>
            <person name="Kohler A."/>
            <person name="Kuo A."/>
            <person name="Nagy L.G."/>
            <person name="Floudas D."/>
            <person name="Copeland A."/>
            <person name="Barry K.W."/>
            <person name="Cichocki N."/>
            <person name="Veneault-Fourrey C."/>
            <person name="LaButti K."/>
            <person name="Lindquist E.A."/>
            <person name="Lipzen A."/>
            <person name="Lundell T."/>
            <person name="Morin E."/>
            <person name="Murat C."/>
            <person name="Riley R."/>
            <person name="Ohm R."/>
            <person name="Sun H."/>
            <person name="Tunlid A."/>
            <person name="Henrissat B."/>
            <person name="Grigoriev I.V."/>
            <person name="Hibbett D.S."/>
            <person name="Martin F."/>
        </authorList>
    </citation>
    <scope>NUCLEOTIDE SEQUENCE [LARGE SCALE GENOMIC DNA]</scope>
    <source>
        <strain evidence="6">MUT 4182</strain>
    </source>
</reference>
<proteinExistence type="inferred from homology"/>
<keyword evidence="2" id="KW-0813">Transport</keyword>
<dbReference type="OrthoDB" id="3223963at2759"/>
<evidence type="ECO:0000256" key="4">
    <source>
        <dbReference type="PROSITE-ProRule" id="PRU00259"/>
    </source>
</evidence>
<dbReference type="Pfam" id="PF00514">
    <property type="entry name" value="Arm"/>
    <property type="match status" value="5"/>
</dbReference>
<reference evidence="5 6" key="1">
    <citation type="submission" date="2014-04" db="EMBL/GenBank/DDBJ databases">
        <authorList>
            <consortium name="DOE Joint Genome Institute"/>
            <person name="Kuo A."/>
            <person name="Girlanda M."/>
            <person name="Perotto S."/>
            <person name="Kohler A."/>
            <person name="Nagy L.G."/>
            <person name="Floudas D."/>
            <person name="Copeland A."/>
            <person name="Barry K.W."/>
            <person name="Cichocki N."/>
            <person name="Veneault-Fourrey C."/>
            <person name="LaButti K."/>
            <person name="Lindquist E.A."/>
            <person name="Lipzen A."/>
            <person name="Lundell T."/>
            <person name="Morin E."/>
            <person name="Murat C."/>
            <person name="Sun H."/>
            <person name="Tunlid A."/>
            <person name="Henrissat B."/>
            <person name="Grigoriev I.V."/>
            <person name="Hibbett D.S."/>
            <person name="Martin F."/>
            <person name="Nordberg H.P."/>
            <person name="Cantor M.N."/>
            <person name="Hua S.X."/>
        </authorList>
    </citation>
    <scope>NUCLEOTIDE SEQUENCE [LARGE SCALE GENOMIC DNA]</scope>
    <source>
        <strain evidence="5 6">MUT 4182</strain>
    </source>
</reference>
<dbReference type="Gene3D" id="1.25.10.10">
    <property type="entry name" value="Leucine-rich Repeat Variant"/>
    <property type="match status" value="3"/>
</dbReference>
<protein>
    <submittedName>
        <fullName evidence="5">Uncharacterized protein</fullName>
    </submittedName>
</protein>
<feature type="repeat" description="ARM" evidence="4">
    <location>
        <begin position="106"/>
        <end position="149"/>
    </location>
</feature>
<dbReference type="SUPFAM" id="SSF48371">
    <property type="entry name" value="ARM repeat"/>
    <property type="match status" value="3"/>
</dbReference>
<feature type="repeat" description="ARM" evidence="4">
    <location>
        <begin position="550"/>
        <end position="592"/>
    </location>
</feature>
<evidence type="ECO:0000313" key="6">
    <source>
        <dbReference type="Proteomes" id="UP000054248"/>
    </source>
</evidence>
<dbReference type="Proteomes" id="UP000054248">
    <property type="component" value="Unassembled WGS sequence"/>
</dbReference>
<dbReference type="InterPro" id="IPR000225">
    <property type="entry name" value="Armadillo"/>
</dbReference>
<organism evidence="5 6">
    <name type="scientific">Tulasnella calospora MUT 4182</name>
    <dbReference type="NCBI Taxonomy" id="1051891"/>
    <lineage>
        <taxon>Eukaryota</taxon>
        <taxon>Fungi</taxon>
        <taxon>Dikarya</taxon>
        <taxon>Basidiomycota</taxon>
        <taxon>Agaricomycotina</taxon>
        <taxon>Agaricomycetes</taxon>
        <taxon>Cantharellales</taxon>
        <taxon>Tulasnellaceae</taxon>
        <taxon>Tulasnella</taxon>
    </lineage>
</organism>
<evidence type="ECO:0000313" key="5">
    <source>
        <dbReference type="EMBL" id="KIO25532.1"/>
    </source>
</evidence>
<keyword evidence="3" id="KW-0653">Protein transport</keyword>
<dbReference type="PROSITE" id="PS50176">
    <property type="entry name" value="ARM_REPEAT"/>
    <property type="match status" value="3"/>
</dbReference>
<gene>
    <name evidence="5" type="ORF">M407DRAFT_25129</name>
</gene>
<dbReference type="STRING" id="1051891.A0A0C3LVX3"/>
<dbReference type="HOGENOM" id="CLU_261759_0_0_1"/>
<dbReference type="InterPro" id="IPR011989">
    <property type="entry name" value="ARM-like"/>
</dbReference>
<accession>A0A0C3LVX3</accession>